<evidence type="ECO:0000259" key="1">
    <source>
        <dbReference type="Pfam" id="PF02036"/>
    </source>
</evidence>
<organism evidence="2">
    <name type="scientific">mine drainage metagenome</name>
    <dbReference type="NCBI Taxonomy" id="410659"/>
    <lineage>
        <taxon>unclassified sequences</taxon>
        <taxon>metagenomes</taxon>
        <taxon>ecological metagenomes</taxon>
    </lineage>
</organism>
<dbReference type="Pfam" id="PF02036">
    <property type="entry name" value="SCP2"/>
    <property type="match status" value="1"/>
</dbReference>
<name>A0A1J5QVX8_9ZZZZ</name>
<dbReference type="InterPro" id="IPR036527">
    <property type="entry name" value="SCP2_sterol-bd_dom_sf"/>
</dbReference>
<reference evidence="2" key="1">
    <citation type="submission" date="2016-10" db="EMBL/GenBank/DDBJ databases">
        <title>Sequence of Gallionella enrichment culture.</title>
        <authorList>
            <person name="Poehlein A."/>
            <person name="Muehling M."/>
            <person name="Daniel R."/>
        </authorList>
    </citation>
    <scope>NUCLEOTIDE SEQUENCE</scope>
</reference>
<dbReference type="AlphaFoldDB" id="A0A1J5QVX8"/>
<feature type="domain" description="SCP2" evidence="1">
    <location>
        <begin position="64"/>
        <end position="148"/>
    </location>
</feature>
<comment type="caution">
    <text evidence="2">The sequence shown here is derived from an EMBL/GenBank/DDBJ whole genome shotgun (WGS) entry which is preliminary data.</text>
</comment>
<dbReference type="EMBL" id="MLJW01000401">
    <property type="protein sequence ID" value="OIQ87833.1"/>
    <property type="molecule type" value="Genomic_DNA"/>
</dbReference>
<gene>
    <name evidence="2" type="ORF">GALL_302820</name>
</gene>
<sequence length="156" mass="17459">MNVPFPPRPPALPPAAAEFASHAFDAALRLGRPLRGLLRRLPTQPPSWLAAAALDRLLLPRLDDDTREACRDRIVELELSDLGVRLRLRFDGTRFSAASGEPELRVRAATRALLRLVRGEDDADRLFFDRELVMEGDTEFGLLLKNQLDAIGPLWV</sequence>
<evidence type="ECO:0000313" key="2">
    <source>
        <dbReference type="EMBL" id="OIQ87833.1"/>
    </source>
</evidence>
<dbReference type="InterPro" id="IPR003033">
    <property type="entry name" value="SCP2_sterol-bd_dom"/>
</dbReference>
<proteinExistence type="predicted"/>
<dbReference type="SUPFAM" id="SSF55718">
    <property type="entry name" value="SCP-like"/>
    <property type="match status" value="1"/>
</dbReference>
<accession>A0A1J5QVX8</accession>
<protein>
    <submittedName>
        <fullName evidence="2">SCP-2 sterol transfer family protein</fullName>
    </submittedName>
</protein>